<keyword evidence="3 5" id="KW-1133">Transmembrane helix</keyword>
<dbReference type="InterPro" id="IPR053231">
    <property type="entry name" value="GPCR_LN-TM7"/>
</dbReference>
<accession>A0AAN9GJZ9</accession>
<dbReference type="AlphaFoldDB" id="A0AAN9GJZ9"/>
<comment type="caution">
    <text evidence="7">The sequence shown here is derived from an EMBL/GenBank/DDBJ whole genome shotgun (WGS) entry which is preliminary data.</text>
</comment>
<evidence type="ECO:0000256" key="3">
    <source>
        <dbReference type="ARBA" id="ARBA00022989"/>
    </source>
</evidence>
<dbReference type="InterPro" id="IPR000832">
    <property type="entry name" value="GPCR_2_secretin-like"/>
</dbReference>
<dbReference type="Gene3D" id="1.20.1070.10">
    <property type="entry name" value="Rhodopsin 7-helix transmembrane proteins"/>
    <property type="match status" value="1"/>
</dbReference>
<feature type="transmembrane region" description="Helical" evidence="5">
    <location>
        <begin position="410"/>
        <end position="429"/>
    </location>
</feature>
<feature type="transmembrane region" description="Helical" evidence="5">
    <location>
        <begin position="371"/>
        <end position="390"/>
    </location>
</feature>
<sequence>MCVFMCVQNECRQLRCTAGKTLQNDTCSSPLSQIRGLAYHLDMSLTVPDPLAVSLDHRSQLVVQLKELTAAKLRAWTETFDLDIVMHVVLRDGSRLSGEQGEVTLPGEQNVDLQIRITGRVMALRNISRDDAERAITDSLFFHAWSVSVSQASVSQDSVSQVSVNLASVSQDSVSQTSVSQESVSQYSAHQYSVSQYSGSQDIDSGSQYSVRHTRRLSTTIDWTRVNASYQQTARYNVNHGYLHYDFTLDKLIKLSPLLACPHLAFNGSEYRLETAADNNTVVKLTLMFGDREAELVDVRRSLLDEGSLYVCLDALRNLQLHPASSGVAEVSWQYVLTMVIMPLSMLCLLLTLAVHCLLPALRTQPGLNTMCTCIALLLAQLSLLLAAHTDGTRTARPWCQVLGAVLHASWLHFFCWTSICSLHMFRAFSAQTYHHGLLSSTSCRQYRETVCNISISVLVPAAVCGLVVVAKLLTTNGRSVGYSAVSCYLENVLLVGVAMVLPASLLLLLNLTLFALTVRRIHEVAQLLPRSQDEQESQRHLYACARLSLLTGITWIVALVAEGLNVDWLRLISILANGGQGVMLLLSHATTGRIFAMLAVKMGWKLVERSSPSQSTNATFRHSENA</sequence>
<dbReference type="PANTHER" id="PTHR45902:SF1">
    <property type="entry name" value="LATROPHILIN RECEPTOR-LIKE PROTEIN A"/>
    <property type="match status" value="1"/>
</dbReference>
<dbReference type="PANTHER" id="PTHR45902">
    <property type="entry name" value="LATROPHILIN RECEPTOR-LIKE PROTEIN A"/>
    <property type="match status" value="1"/>
</dbReference>
<dbReference type="Pfam" id="PF00002">
    <property type="entry name" value="7tm_2"/>
    <property type="match status" value="1"/>
</dbReference>
<keyword evidence="8" id="KW-1185">Reference proteome</keyword>
<evidence type="ECO:0000313" key="8">
    <source>
        <dbReference type="Proteomes" id="UP001374579"/>
    </source>
</evidence>
<keyword evidence="2 5" id="KW-0812">Transmembrane</keyword>
<dbReference type="InterPro" id="IPR017981">
    <property type="entry name" value="GPCR_2-like_7TM"/>
</dbReference>
<evidence type="ECO:0000256" key="5">
    <source>
        <dbReference type="SAM" id="Phobius"/>
    </source>
</evidence>
<evidence type="ECO:0000256" key="1">
    <source>
        <dbReference type="ARBA" id="ARBA00004141"/>
    </source>
</evidence>
<dbReference type="GO" id="GO:0004930">
    <property type="term" value="F:G protein-coupled receptor activity"/>
    <property type="evidence" value="ECO:0007669"/>
    <property type="project" value="InterPro"/>
</dbReference>
<protein>
    <recommendedName>
        <fullName evidence="6">G-protein coupled receptors family 2 profile 2 domain-containing protein</fullName>
    </recommendedName>
</protein>
<name>A0AAN9GJZ9_9CAEN</name>
<gene>
    <name evidence="7" type="ORF">V1264_013549</name>
</gene>
<feature type="transmembrane region" description="Helical" evidence="5">
    <location>
        <begin position="582"/>
        <end position="601"/>
    </location>
</feature>
<feature type="transmembrane region" description="Helical" evidence="5">
    <location>
        <begin position="540"/>
        <end position="562"/>
    </location>
</feature>
<feature type="transmembrane region" description="Helical" evidence="5">
    <location>
        <begin position="333"/>
        <end position="359"/>
    </location>
</feature>
<proteinExistence type="predicted"/>
<feature type="transmembrane region" description="Helical" evidence="5">
    <location>
        <begin position="494"/>
        <end position="519"/>
    </location>
</feature>
<keyword evidence="4 5" id="KW-0472">Membrane</keyword>
<feature type="transmembrane region" description="Helical" evidence="5">
    <location>
        <begin position="450"/>
        <end position="474"/>
    </location>
</feature>
<organism evidence="7 8">
    <name type="scientific">Littorina saxatilis</name>
    <dbReference type="NCBI Taxonomy" id="31220"/>
    <lineage>
        <taxon>Eukaryota</taxon>
        <taxon>Metazoa</taxon>
        <taxon>Spiralia</taxon>
        <taxon>Lophotrochozoa</taxon>
        <taxon>Mollusca</taxon>
        <taxon>Gastropoda</taxon>
        <taxon>Caenogastropoda</taxon>
        <taxon>Littorinimorpha</taxon>
        <taxon>Littorinoidea</taxon>
        <taxon>Littorinidae</taxon>
        <taxon>Littorina</taxon>
    </lineage>
</organism>
<dbReference type="PROSITE" id="PS50261">
    <property type="entry name" value="G_PROTEIN_RECEP_F2_4"/>
    <property type="match status" value="1"/>
</dbReference>
<reference evidence="7 8" key="1">
    <citation type="submission" date="2024-02" db="EMBL/GenBank/DDBJ databases">
        <title>Chromosome-scale genome assembly of the rough periwinkle Littorina saxatilis.</title>
        <authorList>
            <person name="De Jode A."/>
            <person name="Faria R."/>
            <person name="Formenti G."/>
            <person name="Sims Y."/>
            <person name="Smith T.P."/>
            <person name="Tracey A."/>
            <person name="Wood J.M.D."/>
            <person name="Zagrodzka Z.B."/>
            <person name="Johannesson K."/>
            <person name="Butlin R.K."/>
            <person name="Leder E.H."/>
        </authorList>
    </citation>
    <scope>NUCLEOTIDE SEQUENCE [LARGE SCALE GENOMIC DNA]</scope>
    <source>
        <strain evidence="7">Snail1</strain>
        <tissue evidence="7">Muscle</tissue>
    </source>
</reference>
<dbReference type="GO" id="GO:0007166">
    <property type="term" value="P:cell surface receptor signaling pathway"/>
    <property type="evidence" value="ECO:0007669"/>
    <property type="project" value="InterPro"/>
</dbReference>
<feature type="domain" description="G-protein coupled receptors family 2 profile 2" evidence="6">
    <location>
        <begin position="334"/>
        <end position="593"/>
    </location>
</feature>
<dbReference type="Proteomes" id="UP001374579">
    <property type="component" value="Unassembled WGS sequence"/>
</dbReference>
<evidence type="ECO:0000259" key="6">
    <source>
        <dbReference type="PROSITE" id="PS50261"/>
    </source>
</evidence>
<evidence type="ECO:0000313" key="7">
    <source>
        <dbReference type="EMBL" id="KAK7109520.1"/>
    </source>
</evidence>
<dbReference type="EMBL" id="JBAMIC010000003">
    <property type="protein sequence ID" value="KAK7109520.1"/>
    <property type="molecule type" value="Genomic_DNA"/>
</dbReference>
<evidence type="ECO:0000256" key="2">
    <source>
        <dbReference type="ARBA" id="ARBA00022692"/>
    </source>
</evidence>
<dbReference type="GO" id="GO:0016020">
    <property type="term" value="C:membrane"/>
    <property type="evidence" value="ECO:0007669"/>
    <property type="project" value="UniProtKB-SubCell"/>
</dbReference>
<evidence type="ECO:0000256" key="4">
    <source>
        <dbReference type="ARBA" id="ARBA00023136"/>
    </source>
</evidence>
<comment type="subcellular location">
    <subcellularLocation>
        <location evidence="1">Membrane</location>
        <topology evidence="1">Multi-pass membrane protein</topology>
    </subcellularLocation>
</comment>